<sequence>MGTKFAAIAGEINRASKFWNKPLKPAVWTEFDVLEAIEGAPYQIRKQSQPADLRFLMQLEPLLKC</sequence>
<organism evidence="1">
    <name type="scientific">Polynucleobacter necessarius subsp. necessarius (strain STIR1)</name>
    <dbReference type="NCBI Taxonomy" id="452638"/>
    <lineage>
        <taxon>Bacteria</taxon>
        <taxon>Pseudomonadati</taxon>
        <taxon>Pseudomonadota</taxon>
        <taxon>Betaproteobacteria</taxon>
        <taxon>Burkholderiales</taxon>
        <taxon>Burkholderiaceae</taxon>
        <taxon>Polynucleobacter</taxon>
    </lineage>
</organism>
<name>B1XTG5_POLNS</name>
<evidence type="ECO:0000313" key="1">
    <source>
        <dbReference type="EMBL" id="ACB43642.1"/>
    </source>
</evidence>
<reference evidence="1" key="1">
    <citation type="submission" date="2008-03" db="EMBL/GenBank/DDBJ databases">
        <title>Complete sequence of Polynucleobacter necessarius STIR1.</title>
        <authorList>
            <consortium name="US DOE Joint Genome Institute"/>
            <person name="Copeland A."/>
            <person name="Lucas S."/>
            <person name="Lapidus A."/>
            <person name="Barry K."/>
            <person name="Detter J.C."/>
            <person name="Glavina del Rio T."/>
            <person name="Hammon N."/>
            <person name="Israni S."/>
            <person name="Dalin E."/>
            <person name="Tice H."/>
            <person name="Pitluck S."/>
            <person name="Chain P."/>
            <person name="Malfatti S."/>
            <person name="Shin M."/>
            <person name="Vergez L."/>
            <person name="Schmutz J."/>
            <person name="Larimer F."/>
            <person name="Land M."/>
            <person name="Hauser L."/>
            <person name="Kyrpides N."/>
            <person name="Kim E."/>
            <person name="Hahn M."/>
            <person name="Richardson P."/>
        </authorList>
    </citation>
    <scope>NUCLEOTIDE SEQUENCE [LARGE SCALE GENOMIC DNA]</scope>
    <source>
        <strain evidence="1">STIR1</strain>
    </source>
</reference>
<gene>
    <name evidence="1" type="ordered locus">Pnec_0350</name>
</gene>
<protein>
    <submittedName>
        <fullName evidence="1">Uncharacterized protein</fullName>
    </submittedName>
</protein>
<dbReference type="HOGENOM" id="CLU_2846065_0_0_4"/>
<accession>B1XTG5</accession>
<dbReference type="EMBL" id="CP001010">
    <property type="protein sequence ID" value="ACB43642.1"/>
    <property type="molecule type" value="Genomic_DNA"/>
</dbReference>
<dbReference type="AlphaFoldDB" id="B1XTG5"/>
<proteinExistence type="predicted"/>
<dbReference type="KEGG" id="pne:Pnec_0350"/>